<evidence type="ECO:0000313" key="5">
    <source>
        <dbReference type="Proteomes" id="UP000727071"/>
    </source>
</evidence>
<dbReference type="InterPro" id="IPR006935">
    <property type="entry name" value="Helicase/UvrB_N"/>
</dbReference>
<dbReference type="GO" id="GO:0004386">
    <property type="term" value="F:helicase activity"/>
    <property type="evidence" value="ECO:0007669"/>
    <property type="project" value="UniProtKB-KW"/>
</dbReference>
<dbReference type="InterPro" id="IPR014001">
    <property type="entry name" value="Helicase_ATP-bd"/>
</dbReference>
<dbReference type="AlphaFoldDB" id="A0AB35G1H7"/>
<feature type="domain" description="Helicase ATP-binding" evidence="1">
    <location>
        <begin position="170"/>
        <end position="372"/>
    </location>
</feature>
<dbReference type="Gene3D" id="3.40.50.300">
    <property type="entry name" value="P-loop containing nucleotide triphosphate hydrolases"/>
    <property type="match status" value="1"/>
</dbReference>
<dbReference type="Proteomes" id="UP000727071">
    <property type="component" value="Unassembled WGS sequence"/>
</dbReference>
<reference evidence="3 4" key="1">
    <citation type="submission" date="2021-05" db="EMBL/GenBank/DDBJ databases">
        <title>Pangenome of Leuconostoc gelidum warrants species status for Leuconostoc gelidum subsp. gasicomitatum.</title>
        <authorList>
            <person name="Johansson P."/>
            <person name="Sade E."/>
            <person name="Hultman J."/>
            <person name="Auvinen P."/>
            <person name="Bjorkroth J."/>
        </authorList>
    </citation>
    <scope>NUCLEOTIDE SEQUENCE</scope>
    <source>
        <strain evidence="2 4">AMKR21</strain>
        <strain evidence="3">C220d</strain>
    </source>
</reference>
<dbReference type="EMBL" id="JAHBFV010000024">
    <property type="protein sequence ID" value="MBZ6016688.1"/>
    <property type="molecule type" value="Genomic_DNA"/>
</dbReference>
<evidence type="ECO:0000313" key="4">
    <source>
        <dbReference type="Proteomes" id="UP000705994"/>
    </source>
</evidence>
<keyword evidence="3" id="KW-0067">ATP-binding</keyword>
<keyword evidence="3" id="KW-0347">Helicase</keyword>
<dbReference type="GO" id="GO:0016787">
    <property type="term" value="F:hydrolase activity"/>
    <property type="evidence" value="ECO:0007669"/>
    <property type="project" value="InterPro"/>
</dbReference>
<keyword evidence="3" id="KW-0547">Nucleotide-binding</keyword>
<dbReference type="InterPro" id="IPR027417">
    <property type="entry name" value="P-loop_NTPase"/>
</dbReference>
<evidence type="ECO:0000313" key="3">
    <source>
        <dbReference type="EMBL" id="MBZ6016688.1"/>
    </source>
</evidence>
<proteinExistence type="predicted"/>
<evidence type="ECO:0000313" key="2">
    <source>
        <dbReference type="EMBL" id="MBZ5999344.1"/>
    </source>
</evidence>
<dbReference type="Proteomes" id="UP000705994">
    <property type="component" value="Unassembled WGS sequence"/>
</dbReference>
<dbReference type="GO" id="GO:0003677">
    <property type="term" value="F:DNA binding"/>
    <property type="evidence" value="ECO:0007669"/>
    <property type="project" value="InterPro"/>
</dbReference>
<evidence type="ECO:0000259" key="1">
    <source>
        <dbReference type="PROSITE" id="PS51192"/>
    </source>
</evidence>
<name>A0AB35G1H7_LEUGE</name>
<keyword evidence="4" id="KW-1185">Reference proteome</keyword>
<sequence length="548" mass="63227">MTKNIELLEKIIVGYVPHRIYAFSTSKIIDYLKVGETSRNINVRLNEWKKVVPDLRLEKYWLASLPKDGENPKDFFRDYALHRYFKEHGFQPKKSFEAPGSSKEFYPVTINDVEKGIDTINVDFGSEPPRHYSYLSIEDNSCVIEHYIRTENFKPRENQRKVINNIVEVSKDKNVNKNYLLFAVMRFGKTFVSLEAAKGLKSKLTVVVSAKADVKSEWQKNLESHKDFEGYVFLTSDSLMKSDTAIEDELNRGNKIVLFLTLQDLKGRDTKNKHKQLFNKQIDLLIIDESHFGARAQSYGQVIQKVKTDGNLTSVDAYEEQYQTDDVDDKEEVKALANVKSINAEYTLHLSGTPYQILMGNEFSNPKQIVGKVQFEDILEAKEKWFQDNLNEPEWKNPYFGFPQMVRFAFDCSEDAEQKIAELASEEKKSQLNELFGPMFNDKIKVDPSKFKHESYVLNTLKALDGGELSDNIFPILDYEKIKEGKMAQHIVMVLPYKASCDAMSYLLQSNKLEFKHLCDYEIINIAGHDTPFNNRGNISALDKIKIK</sequence>
<accession>A0AB35G1H7</accession>
<dbReference type="SUPFAM" id="SSF52540">
    <property type="entry name" value="P-loop containing nucleoside triphosphate hydrolases"/>
    <property type="match status" value="1"/>
</dbReference>
<dbReference type="Pfam" id="PF04851">
    <property type="entry name" value="ResIII"/>
    <property type="match status" value="1"/>
</dbReference>
<dbReference type="PROSITE" id="PS51192">
    <property type="entry name" value="HELICASE_ATP_BIND_1"/>
    <property type="match status" value="1"/>
</dbReference>
<protein>
    <submittedName>
        <fullName evidence="3">DEAD/DEAH box helicase family protein</fullName>
    </submittedName>
</protein>
<organism evidence="3 5">
    <name type="scientific">Leuconostoc gelidum subsp. gelidum</name>
    <dbReference type="NCBI Taxonomy" id="1607839"/>
    <lineage>
        <taxon>Bacteria</taxon>
        <taxon>Bacillati</taxon>
        <taxon>Bacillota</taxon>
        <taxon>Bacilli</taxon>
        <taxon>Lactobacillales</taxon>
        <taxon>Lactobacillaceae</taxon>
        <taxon>Leuconostoc</taxon>
        <taxon>Leuconostoc gelidum group</taxon>
    </lineage>
</organism>
<keyword evidence="3" id="KW-0378">Hydrolase</keyword>
<gene>
    <name evidence="3" type="ORF">KII88_09185</name>
    <name evidence="2" type="ORF">KIJ07_02745</name>
</gene>
<comment type="caution">
    <text evidence="3">The sequence shown here is derived from an EMBL/GenBank/DDBJ whole genome shotgun (WGS) entry which is preliminary data.</text>
</comment>
<dbReference type="EMBL" id="JAHBFX010000001">
    <property type="protein sequence ID" value="MBZ5999344.1"/>
    <property type="molecule type" value="Genomic_DNA"/>
</dbReference>
<dbReference type="SMART" id="SM00487">
    <property type="entry name" value="DEXDc"/>
    <property type="match status" value="1"/>
</dbReference>
<dbReference type="RefSeq" id="WP_224145536.1">
    <property type="nucleotide sequence ID" value="NZ_JAHBFO010000026.1"/>
</dbReference>
<dbReference type="GO" id="GO:0005524">
    <property type="term" value="F:ATP binding"/>
    <property type="evidence" value="ECO:0007669"/>
    <property type="project" value="InterPro"/>
</dbReference>